<evidence type="ECO:0000259" key="2">
    <source>
        <dbReference type="PROSITE" id="PS50086"/>
    </source>
</evidence>
<keyword evidence="1" id="KW-0343">GTPase activation</keyword>
<organism evidence="3 4">
    <name type="scientific">Oikopleura dioica</name>
    <name type="common">Tunicate</name>
    <dbReference type="NCBI Taxonomy" id="34765"/>
    <lineage>
        <taxon>Eukaryota</taxon>
        <taxon>Metazoa</taxon>
        <taxon>Chordata</taxon>
        <taxon>Tunicata</taxon>
        <taxon>Appendicularia</taxon>
        <taxon>Copelata</taxon>
        <taxon>Oikopleuridae</taxon>
        <taxon>Oikopleura</taxon>
    </lineage>
</organism>
<name>A0ABN7RWQ5_OIKDI</name>
<dbReference type="Gene3D" id="1.10.8.270">
    <property type="entry name" value="putative rabgap domain of human tbc1 domain family member 14 like domains"/>
    <property type="match status" value="1"/>
</dbReference>
<dbReference type="Pfam" id="PF00566">
    <property type="entry name" value="RabGAP-TBC"/>
    <property type="match status" value="1"/>
</dbReference>
<dbReference type="PROSITE" id="PS50086">
    <property type="entry name" value="TBC_RABGAP"/>
    <property type="match status" value="1"/>
</dbReference>
<dbReference type="Gene3D" id="1.10.472.80">
    <property type="entry name" value="Ypt/Rab-GAP domain of gyp1p, domain 3"/>
    <property type="match status" value="1"/>
</dbReference>
<dbReference type="InterPro" id="IPR000195">
    <property type="entry name" value="Rab-GAP-TBC_dom"/>
</dbReference>
<sequence>MRIIFEEENVLVHGNAVPESGRISIIEHDSSQRREFVWEPIAAGDWTFLGGSAFDTGFRQDLNDISEYFKPKRNDSGLRYLVIKLRDGATLPSLHFGPGGIERVESAFQAFFVIKEVGSGQYKLELIEEPKDARLSLWEDDPEPRIASGRDVLNRGFGIFSKITRAISSNIQEEVARSPISRAFFNEGQPELPLERPVVIRATLVDEDDFRDFVLAGRYKAIKEKIFRGGLTGGARPFAWKQLLGYESIKNPEEKYHTLRAQWEGLTAEQEEYCTILRERRSLIAKDVTRTDPHRLNAEQIQRLSELLTTYCIYDQDIGYVQGMSDIAVVILDIYPDDIDAFWVFAKFMYRVRGNFERSQEAIKRQFEALRRVLAFTDGEMVRFLDRKESGHMYFCFPWFLILFRRLATHETLPTIWDAWLCSPCANFHLLIAAAVLDLKRKEIMNEEFGYCEILQVVNRLSGNVDTDEILARAQSLLVQISRSLSTPPIIKQLLNLSD</sequence>
<evidence type="ECO:0000313" key="4">
    <source>
        <dbReference type="Proteomes" id="UP001158576"/>
    </source>
</evidence>
<proteinExistence type="predicted"/>
<dbReference type="InterPro" id="IPR035969">
    <property type="entry name" value="Rab-GAP_TBC_sf"/>
</dbReference>
<protein>
    <submittedName>
        <fullName evidence="3">Oidioi.mRNA.OKI2018_I69.PAR.g10994.t1.cds</fullName>
    </submittedName>
</protein>
<keyword evidence="4" id="KW-1185">Reference proteome</keyword>
<evidence type="ECO:0000256" key="1">
    <source>
        <dbReference type="ARBA" id="ARBA00022468"/>
    </source>
</evidence>
<dbReference type="SUPFAM" id="SSF47923">
    <property type="entry name" value="Ypt/Rab-GAP domain of gyp1p"/>
    <property type="match status" value="2"/>
</dbReference>
<evidence type="ECO:0000313" key="3">
    <source>
        <dbReference type="EMBL" id="CAG5085754.1"/>
    </source>
</evidence>
<gene>
    <name evidence="3" type="ORF">OKIOD_LOCUS2552</name>
</gene>
<reference evidence="3 4" key="1">
    <citation type="submission" date="2021-04" db="EMBL/GenBank/DDBJ databases">
        <authorList>
            <person name="Bliznina A."/>
        </authorList>
    </citation>
    <scope>NUCLEOTIDE SEQUENCE [LARGE SCALE GENOMIC DNA]</scope>
</reference>
<accession>A0ABN7RWQ5</accession>
<dbReference type="SMART" id="SM00164">
    <property type="entry name" value="TBC"/>
    <property type="match status" value="1"/>
</dbReference>
<dbReference type="PANTHER" id="PTHR22957:SF645">
    <property type="entry name" value="LD27216P"/>
    <property type="match status" value="1"/>
</dbReference>
<dbReference type="PANTHER" id="PTHR22957">
    <property type="entry name" value="TBC1 DOMAIN FAMILY MEMBER GTPASE-ACTIVATING PROTEIN"/>
    <property type="match status" value="1"/>
</dbReference>
<feature type="domain" description="Rab-GAP TBC" evidence="2">
    <location>
        <begin position="230"/>
        <end position="424"/>
    </location>
</feature>
<dbReference type="EMBL" id="OU015568">
    <property type="protein sequence ID" value="CAG5085754.1"/>
    <property type="molecule type" value="Genomic_DNA"/>
</dbReference>
<dbReference type="Proteomes" id="UP001158576">
    <property type="component" value="Chromosome PAR"/>
</dbReference>